<keyword evidence="7 11" id="KW-0472">Membrane</keyword>
<name>A0A8S4BDM9_9TELE</name>
<comment type="subcellular location">
    <subcellularLocation>
        <location evidence="2">Cell junction</location>
        <location evidence="2">Adherens junction</location>
    </subcellularLocation>
    <subcellularLocation>
        <location evidence="1">Membrane</location>
        <topology evidence="1">Multi-pass membrane protein</topology>
    </subcellularLocation>
</comment>
<organism evidence="12 13">
    <name type="scientific">Menidia menidia</name>
    <name type="common">Atlantic silverside</name>
    <dbReference type="NCBI Taxonomy" id="238744"/>
    <lineage>
        <taxon>Eukaryota</taxon>
        <taxon>Metazoa</taxon>
        <taxon>Chordata</taxon>
        <taxon>Craniata</taxon>
        <taxon>Vertebrata</taxon>
        <taxon>Euteleostomi</taxon>
        <taxon>Actinopterygii</taxon>
        <taxon>Neopterygii</taxon>
        <taxon>Teleostei</taxon>
        <taxon>Neoteleostei</taxon>
        <taxon>Acanthomorphata</taxon>
        <taxon>Ovalentaria</taxon>
        <taxon>Atherinomorphae</taxon>
        <taxon>Atheriniformes</taxon>
        <taxon>Atherinopsidae</taxon>
        <taxon>Menidiinae</taxon>
        <taxon>Menidia</taxon>
    </lineage>
</organism>
<gene>
    <name evidence="12" type="ORF">MMEN_LOCUS15517</name>
</gene>
<comment type="similarity">
    <text evidence="3">Belongs to the TMEM47 family.</text>
</comment>
<evidence type="ECO:0000256" key="2">
    <source>
        <dbReference type="ARBA" id="ARBA00004536"/>
    </source>
</evidence>
<evidence type="ECO:0000256" key="9">
    <source>
        <dbReference type="ARBA" id="ARBA00041506"/>
    </source>
</evidence>
<evidence type="ECO:0000313" key="12">
    <source>
        <dbReference type="EMBL" id="CAG5958698.1"/>
    </source>
</evidence>
<sequence length="251" mass="28154">MIVQVEQVGQNRVAVLRSSFKQPAFQAQVRVLRLSRTTRPLNLRGKPGYSYEGGQPHKRRRTSEPIEIEDRLESLICRVGEKSTSSLESNLEGLAGVLEADLPNYKNKILRILCAVQTDLEDRKWAVVNQRSDIVFLPVGCLLLADWQVATLALLLGGGALVLTAFLVALVSVCIGTRRRFYTPVAFMLFAAVVLQACCLVLYPIKFIESINLRIYHEFNWGYGLAWGGTIFSFGGGILYCLNPKSYEEYY</sequence>
<evidence type="ECO:0000256" key="4">
    <source>
        <dbReference type="ARBA" id="ARBA00022692"/>
    </source>
</evidence>
<feature type="region of interest" description="Disordered" evidence="10">
    <location>
        <begin position="42"/>
        <end position="64"/>
    </location>
</feature>
<evidence type="ECO:0000256" key="1">
    <source>
        <dbReference type="ARBA" id="ARBA00004141"/>
    </source>
</evidence>
<keyword evidence="13" id="KW-1185">Reference proteome</keyword>
<protein>
    <recommendedName>
        <fullName evidence="8">Transmembrane protein 47</fullName>
    </recommendedName>
    <alternativeName>
        <fullName evidence="9">Transmembrane 4 superfamily member 10</fullName>
    </alternativeName>
</protein>
<dbReference type="Gene3D" id="1.25.40.180">
    <property type="match status" value="1"/>
</dbReference>
<dbReference type="Gene3D" id="1.20.140.150">
    <property type="match status" value="1"/>
</dbReference>
<evidence type="ECO:0000256" key="5">
    <source>
        <dbReference type="ARBA" id="ARBA00022949"/>
    </source>
</evidence>
<evidence type="ECO:0000313" key="13">
    <source>
        <dbReference type="Proteomes" id="UP000677803"/>
    </source>
</evidence>
<dbReference type="InterPro" id="IPR015664">
    <property type="entry name" value="P53_induced"/>
</dbReference>
<accession>A0A8S4BDM9</accession>
<feature type="transmembrane region" description="Helical" evidence="11">
    <location>
        <begin position="185"/>
        <end position="205"/>
    </location>
</feature>
<proteinExistence type="inferred from homology"/>
<evidence type="ECO:0000256" key="3">
    <source>
        <dbReference type="ARBA" id="ARBA00008691"/>
    </source>
</evidence>
<keyword evidence="6 11" id="KW-1133">Transmembrane helix</keyword>
<dbReference type="GO" id="GO:0098609">
    <property type="term" value="P:cell-cell adhesion"/>
    <property type="evidence" value="ECO:0007669"/>
    <property type="project" value="TreeGrafter"/>
</dbReference>
<reference evidence="12" key="1">
    <citation type="submission" date="2021-05" db="EMBL/GenBank/DDBJ databases">
        <authorList>
            <person name="Tigano A."/>
        </authorList>
    </citation>
    <scope>NUCLEOTIDE SEQUENCE</scope>
</reference>
<dbReference type="PANTHER" id="PTHR14399:SF3">
    <property type="entry name" value="TRANSMEMBRANE PROTEIN 47"/>
    <property type="match status" value="1"/>
</dbReference>
<dbReference type="SUPFAM" id="SSF48371">
    <property type="entry name" value="ARM repeat"/>
    <property type="match status" value="1"/>
</dbReference>
<comment type="caution">
    <text evidence="12">The sequence shown here is derived from an EMBL/GenBank/DDBJ whole genome shotgun (WGS) entry which is preliminary data.</text>
</comment>
<keyword evidence="4 11" id="KW-0812">Transmembrane</keyword>
<dbReference type="EMBL" id="CAJRST010023335">
    <property type="protein sequence ID" value="CAG5958698.1"/>
    <property type="molecule type" value="Genomic_DNA"/>
</dbReference>
<dbReference type="GO" id="GO:0005912">
    <property type="term" value="C:adherens junction"/>
    <property type="evidence" value="ECO:0007669"/>
    <property type="project" value="UniProtKB-SubCell"/>
</dbReference>
<feature type="transmembrane region" description="Helical" evidence="11">
    <location>
        <begin position="225"/>
        <end position="242"/>
    </location>
</feature>
<evidence type="ECO:0000256" key="6">
    <source>
        <dbReference type="ARBA" id="ARBA00022989"/>
    </source>
</evidence>
<dbReference type="OrthoDB" id="8655982at2759"/>
<evidence type="ECO:0000256" key="8">
    <source>
        <dbReference type="ARBA" id="ARBA00039383"/>
    </source>
</evidence>
<dbReference type="Proteomes" id="UP000677803">
    <property type="component" value="Unassembled WGS sequence"/>
</dbReference>
<evidence type="ECO:0000256" key="7">
    <source>
        <dbReference type="ARBA" id="ARBA00023136"/>
    </source>
</evidence>
<dbReference type="PANTHER" id="PTHR14399">
    <property type="entry name" value="P53-INDUCED PROTEIN RELATED"/>
    <property type="match status" value="1"/>
</dbReference>
<evidence type="ECO:0000256" key="11">
    <source>
        <dbReference type="SAM" id="Phobius"/>
    </source>
</evidence>
<evidence type="ECO:0000256" key="10">
    <source>
        <dbReference type="SAM" id="MobiDB-lite"/>
    </source>
</evidence>
<keyword evidence="5" id="KW-0965">Cell junction</keyword>
<feature type="transmembrane region" description="Helical" evidence="11">
    <location>
        <begin position="147"/>
        <end position="173"/>
    </location>
</feature>
<dbReference type="InterPro" id="IPR016024">
    <property type="entry name" value="ARM-type_fold"/>
</dbReference>
<dbReference type="GO" id="GO:0016020">
    <property type="term" value="C:membrane"/>
    <property type="evidence" value="ECO:0007669"/>
    <property type="project" value="UniProtKB-SubCell"/>
</dbReference>
<dbReference type="AlphaFoldDB" id="A0A8S4BDM9"/>